<keyword evidence="13" id="KW-1185">Reference proteome</keyword>
<dbReference type="Proteomes" id="UP000243519">
    <property type="component" value="Unassembled WGS sequence"/>
</dbReference>
<dbReference type="PANTHER" id="PTHR12714:SF9">
    <property type="entry name" value="PROTEIN-S-ISOPRENYLCYSTEINE O-METHYLTRANSFERASE"/>
    <property type="match status" value="1"/>
</dbReference>
<keyword evidence="6 10" id="KW-0949">S-adenosyl-L-methionine</keyword>
<dbReference type="Gene3D" id="1.20.120.1630">
    <property type="match status" value="1"/>
</dbReference>
<accession>A0A178FIC3</accession>
<dbReference type="GO" id="GO:0032259">
    <property type="term" value="P:methylation"/>
    <property type="evidence" value="ECO:0007669"/>
    <property type="project" value="UniProtKB-KW"/>
</dbReference>
<keyword evidence="10" id="KW-0256">Endoplasmic reticulum</keyword>
<keyword evidence="4 10" id="KW-0489">Methyltransferase</keyword>
<feature type="region of interest" description="Disordered" evidence="11">
    <location>
        <begin position="311"/>
        <end position="348"/>
    </location>
</feature>
<sequence>MSEPAGTSPMEGRYKQRTQTPYLESDYSYDSEDSTDMNGARRKVDHSNLPGGNRSLAGISIRSFLLGQAAGLCSLLTLTLAYHSHPLWRAPFFVTCLAVFHFLEFYITAAYSTSFATVSAFLLSSNGAAYNIAHSSAMAECLLSHLLFPEGYLKWTSMLFGGARVQVFVGLMMVLVGQIIRSFAMVQAGSNFTHTVQTQRRDEHVLVKSGLYSILRHPSYFGFFWWGLGTQLVLGNFVCFIGYALVLWKFFSSRIHREEKLLIGFFGNERYNLKVADKSQEQTFLPCVEFEHTLIDPVVFSDPITLLQPPDDPEAEVESVPNSRQNHYLEGKDDGMQADSRERSHSIVISSQSLEPRLLRGKFRGLSWSSWKNP</sequence>
<feature type="transmembrane region" description="Helical" evidence="10">
    <location>
        <begin position="64"/>
        <end position="82"/>
    </location>
</feature>
<organism evidence="12 13">
    <name type="scientific">Trichophyton violaceum</name>
    <dbReference type="NCBI Taxonomy" id="34388"/>
    <lineage>
        <taxon>Eukaryota</taxon>
        <taxon>Fungi</taxon>
        <taxon>Dikarya</taxon>
        <taxon>Ascomycota</taxon>
        <taxon>Pezizomycotina</taxon>
        <taxon>Eurotiomycetes</taxon>
        <taxon>Eurotiomycetidae</taxon>
        <taxon>Onygenales</taxon>
        <taxon>Arthrodermataceae</taxon>
        <taxon>Trichophyton</taxon>
    </lineage>
</organism>
<feature type="compositionally biased region" description="Basic and acidic residues" evidence="11">
    <location>
        <begin position="327"/>
        <end position="345"/>
    </location>
</feature>
<dbReference type="GO" id="GO:0004671">
    <property type="term" value="F:protein C-terminal S-isoprenylcysteine carboxyl O-methyltransferase activity"/>
    <property type="evidence" value="ECO:0007669"/>
    <property type="project" value="UniProtKB-EC"/>
</dbReference>
<dbReference type="InterPro" id="IPR007269">
    <property type="entry name" value="ICMT_MeTrfase"/>
</dbReference>
<keyword evidence="5 12" id="KW-0808">Transferase</keyword>
<dbReference type="OrthoDB" id="422086at2759"/>
<dbReference type="InterPro" id="IPR025770">
    <property type="entry name" value="PPMT_MeTrfase"/>
</dbReference>
<comment type="caution">
    <text evidence="10">Lacks conserved residue(s) required for the propagation of feature annotation.</text>
</comment>
<evidence type="ECO:0000256" key="7">
    <source>
        <dbReference type="ARBA" id="ARBA00022692"/>
    </source>
</evidence>
<evidence type="ECO:0000256" key="8">
    <source>
        <dbReference type="ARBA" id="ARBA00022989"/>
    </source>
</evidence>
<evidence type="ECO:0000256" key="10">
    <source>
        <dbReference type="RuleBase" id="RU362022"/>
    </source>
</evidence>
<comment type="similarity">
    <text evidence="2 10">Belongs to the class VI-like SAM-binding methyltransferase superfamily. Isoprenylcysteine carboxyl methyltransferase family.</text>
</comment>
<dbReference type="PANTHER" id="PTHR12714">
    <property type="entry name" value="PROTEIN-S ISOPRENYLCYSTEINE O-METHYLTRANSFERASE"/>
    <property type="match status" value="1"/>
</dbReference>
<evidence type="ECO:0000256" key="3">
    <source>
        <dbReference type="ARBA" id="ARBA00012151"/>
    </source>
</evidence>
<evidence type="ECO:0000256" key="9">
    <source>
        <dbReference type="ARBA" id="ARBA00023136"/>
    </source>
</evidence>
<dbReference type="EMBL" id="LHPN01000004">
    <property type="protein sequence ID" value="OAL72352.1"/>
    <property type="molecule type" value="Genomic_DNA"/>
</dbReference>
<evidence type="ECO:0000256" key="5">
    <source>
        <dbReference type="ARBA" id="ARBA00022679"/>
    </source>
</evidence>
<evidence type="ECO:0000256" key="11">
    <source>
        <dbReference type="SAM" id="MobiDB-lite"/>
    </source>
</evidence>
<reference evidence="12 13" key="1">
    <citation type="submission" date="2016-05" db="EMBL/GenBank/DDBJ databases">
        <title>Genome sequencing of Trichophyton violaceum CMCC(F)T3l isolated from hair.</title>
        <authorList>
            <person name="Zhan P."/>
            <person name="Tao Y."/>
            <person name="Liu W."/>
        </authorList>
    </citation>
    <scope>NUCLEOTIDE SEQUENCE [LARGE SCALE GENOMIC DNA]</scope>
    <source>
        <strain evidence="13">CMCC(F)T3l</strain>
    </source>
</reference>
<evidence type="ECO:0000313" key="12">
    <source>
        <dbReference type="EMBL" id="OAL72352.1"/>
    </source>
</evidence>
<protein>
    <recommendedName>
        <fullName evidence="3 10">Protein-S-isoprenylcysteine O-methyltransferase</fullName>
        <ecNumber evidence="3 10">2.1.1.100</ecNumber>
    </recommendedName>
</protein>
<dbReference type="GO" id="GO:0005789">
    <property type="term" value="C:endoplasmic reticulum membrane"/>
    <property type="evidence" value="ECO:0007669"/>
    <property type="project" value="UniProtKB-SubCell"/>
</dbReference>
<gene>
    <name evidence="12" type="ORF">A7D00_3351</name>
</gene>
<proteinExistence type="inferred from homology"/>
<evidence type="ECO:0000313" key="13">
    <source>
        <dbReference type="Proteomes" id="UP000243519"/>
    </source>
</evidence>
<evidence type="ECO:0000256" key="6">
    <source>
        <dbReference type="ARBA" id="ARBA00022691"/>
    </source>
</evidence>
<dbReference type="AlphaFoldDB" id="A0A178FIC3"/>
<keyword evidence="7 10" id="KW-0812">Transmembrane</keyword>
<keyword evidence="9 10" id="KW-0472">Membrane</keyword>
<comment type="caution">
    <text evidence="12">The sequence shown here is derived from an EMBL/GenBank/DDBJ whole genome shotgun (WGS) entry which is preliminary data.</text>
</comment>
<name>A0A178FIC3_TRIVO</name>
<feature type="region of interest" description="Disordered" evidence="11">
    <location>
        <begin position="1"/>
        <end position="47"/>
    </location>
</feature>
<comment type="subcellular location">
    <subcellularLocation>
        <location evidence="10">Endoplasmic reticulum membrane</location>
        <topology evidence="10">Multi-pass membrane protein</topology>
    </subcellularLocation>
    <subcellularLocation>
        <location evidence="1">Membrane</location>
        <topology evidence="1">Multi-pass membrane protein</topology>
    </subcellularLocation>
</comment>
<keyword evidence="8 10" id="KW-1133">Transmembrane helix</keyword>
<dbReference type="EC" id="2.1.1.100" evidence="3 10"/>
<dbReference type="PROSITE" id="PS51564">
    <property type="entry name" value="SAM_ICMT"/>
    <property type="match status" value="1"/>
</dbReference>
<comment type="catalytic activity">
    <reaction evidence="10">
        <text>[protein]-C-terminal S-[(2E,6E)-farnesyl]-L-cysteine + S-adenosyl-L-methionine = [protein]-C-terminal S-[(2E,6E)-farnesyl]-L-cysteine methyl ester + S-adenosyl-L-homocysteine</text>
        <dbReference type="Rhea" id="RHEA:21672"/>
        <dbReference type="Rhea" id="RHEA-COMP:12125"/>
        <dbReference type="Rhea" id="RHEA-COMP:12126"/>
        <dbReference type="ChEBI" id="CHEBI:57856"/>
        <dbReference type="ChEBI" id="CHEBI:59789"/>
        <dbReference type="ChEBI" id="CHEBI:90510"/>
        <dbReference type="ChEBI" id="CHEBI:90511"/>
        <dbReference type="EC" id="2.1.1.100"/>
    </reaction>
</comment>
<evidence type="ECO:0000256" key="1">
    <source>
        <dbReference type="ARBA" id="ARBA00004141"/>
    </source>
</evidence>
<evidence type="ECO:0000256" key="2">
    <source>
        <dbReference type="ARBA" id="ARBA00009140"/>
    </source>
</evidence>
<feature type="transmembrane region" description="Helical" evidence="10">
    <location>
        <begin position="167"/>
        <end position="184"/>
    </location>
</feature>
<evidence type="ECO:0000256" key="4">
    <source>
        <dbReference type="ARBA" id="ARBA00022603"/>
    </source>
</evidence>
<feature type="transmembrane region" description="Helical" evidence="10">
    <location>
        <begin position="232"/>
        <end position="251"/>
    </location>
</feature>
<dbReference type="Pfam" id="PF04140">
    <property type="entry name" value="ICMT"/>
    <property type="match status" value="1"/>
</dbReference>